<feature type="transmembrane region" description="Helical" evidence="6">
    <location>
        <begin position="190"/>
        <end position="211"/>
    </location>
</feature>
<evidence type="ECO:0000256" key="5">
    <source>
        <dbReference type="ARBA" id="ARBA00023136"/>
    </source>
</evidence>
<keyword evidence="5 6" id="KW-0472">Membrane</keyword>
<evidence type="ECO:0000256" key="1">
    <source>
        <dbReference type="ARBA" id="ARBA00004651"/>
    </source>
</evidence>
<evidence type="ECO:0000256" key="2">
    <source>
        <dbReference type="ARBA" id="ARBA00022475"/>
    </source>
</evidence>
<organism evidence="8 9">
    <name type="scientific">Oceanobacillus caeni</name>
    <dbReference type="NCBI Taxonomy" id="405946"/>
    <lineage>
        <taxon>Bacteria</taxon>
        <taxon>Bacillati</taxon>
        <taxon>Bacillota</taxon>
        <taxon>Bacilli</taxon>
        <taxon>Bacillales</taxon>
        <taxon>Bacillaceae</taxon>
        <taxon>Oceanobacillus</taxon>
    </lineage>
</organism>
<accession>A0ABR5MKX1</accession>
<gene>
    <name evidence="8" type="ORF">AFL42_06005</name>
</gene>
<dbReference type="Pfam" id="PF12698">
    <property type="entry name" value="ABC2_membrane_3"/>
    <property type="match status" value="1"/>
</dbReference>
<feature type="transmembrane region" description="Helical" evidence="6">
    <location>
        <begin position="313"/>
        <end position="332"/>
    </location>
</feature>
<evidence type="ECO:0000256" key="6">
    <source>
        <dbReference type="SAM" id="Phobius"/>
    </source>
</evidence>
<sequence length="413" mass="45789">MRNSMKVAKWEIKRNMKNKTFLIGLFLTPILIVAFMFIGSLFNDDSEDLTTEQVTVLVNDQLNTFDSLEETINQTALNLELKKTDTSEGDAQDALIGSENTAYIFIDQRALEQGIVPVYTSEEINPYFMDQIQVFETPLKSIQLENLGLTDEQLVMISSNISFEKVVSGDRDSGTENNSEESSGPPLEKIIPGIFAGFVMLSIVFTGMAIFQSASQEKKDKIAEIILSSLTPGELMNGKIIGYFVLGLIQTVVSIAILLPAAIWKIDFPFMEYLFVPELALYLFIAILGYLLFAAIFVGVGATMADISTAGNFQGFVMMLPFATFIFIGPVLGDPSGLWAQVGTYIPFTSPGVLLLRLVLLDHWPWLEIIIALAILLVSIVLFMKLAGKIFKVGILLYGKNASVKEIWKWIRA</sequence>
<comment type="caution">
    <text evidence="8">The sequence shown here is derived from an EMBL/GenBank/DDBJ whole genome shotgun (WGS) entry which is preliminary data.</text>
</comment>
<dbReference type="RefSeq" id="WP_047185152.1">
    <property type="nucleotide sequence ID" value="NZ_JANKBL010000008.1"/>
</dbReference>
<proteinExistence type="predicted"/>
<feature type="domain" description="ABC-2 type transporter transmembrane" evidence="7">
    <location>
        <begin position="19"/>
        <end position="387"/>
    </location>
</feature>
<keyword evidence="3 6" id="KW-0812">Transmembrane</keyword>
<feature type="transmembrane region" description="Helical" evidence="6">
    <location>
        <begin position="279"/>
        <end position="301"/>
    </location>
</feature>
<keyword evidence="4 6" id="KW-1133">Transmembrane helix</keyword>
<evidence type="ECO:0000313" key="8">
    <source>
        <dbReference type="EMBL" id="KPH76499.1"/>
    </source>
</evidence>
<evidence type="ECO:0000256" key="4">
    <source>
        <dbReference type="ARBA" id="ARBA00022989"/>
    </source>
</evidence>
<evidence type="ECO:0000313" key="9">
    <source>
        <dbReference type="Proteomes" id="UP000037854"/>
    </source>
</evidence>
<name>A0ABR5MKX1_9BACI</name>
<feature type="transmembrane region" description="Helical" evidence="6">
    <location>
        <begin position="240"/>
        <end position="259"/>
    </location>
</feature>
<dbReference type="InterPro" id="IPR013525">
    <property type="entry name" value="ABC2_TM"/>
</dbReference>
<dbReference type="PANTHER" id="PTHR30294">
    <property type="entry name" value="MEMBRANE COMPONENT OF ABC TRANSPORTER YHHJ-RELATED"/>
    <property type="match status" value="1"/>
</dbReference>
<feature type="transmembrane region" description="Helical" evidence="6">
    <location>
        <begin position="21"/>
        <end position="42"/>
    </location>
</feature>
<dbReference type="Proteomes" id="UP000037854">
    <property type="component" value="Unassembled WGS sequence"/>
</dbReference>
<keyword evidence="9" id="KW-1185">Reference proteome</keyword>
<comment type="subcellular location">
    <subcellularLocation>
        <location evidence="1">Cell membrane</location>
        <topology evidence="1">Multi-pass membrane protein</topology>
    </subcellularLocation>
</comment>
<evidence type="ECO:0000256" key="3">
    <source>
        <dbReference type="ARBA" id="ARBA00022692"/>
    </source>
</evidence>
<dbReference type="InterPro" id="IPR051449">
    <property type="entry name" value="ABC-2_transporter_component"/>
</dbReference>
<reference evidence="8 9" key="1">
    <citation type="submission" date="2015-07" db="EMBL/GenBank/DDBJ databases">
        <title>High-quality draft genome sequence of Oceanobacillus caeni HM6, a bacillus isolated from a human feces.</title>
        <authorList>
            <person name="Kumar J."/>
            <person name="Verma M.K."/>
            <person name="Pandey R."/>
            <person name="Bhambi M."/>
            <person name="Chauhan N."/>
        </authorList>
    </citation>
    <scope>NUCLEOTIDE SEQUENCE [LARGE SCALE GENOMIC DNA]</scope>
    <source>
        <strain evidence="8 9">HM6</strain>
    </source>
</reference>
<feature type="transmembrane region" description="Helical" evidence="6">
    <location>
        <begin position="364"/>
        <end position="384"/>
    </location>
</feature>
<evidence type="ECO:0000259" key="7">
    <source>
        <dbReference type="Pfam" id="PF12698"/>
    </source>
</evidence>
<keyword evidence="2" id="KW-1003">Cell membrane</keyword>
<protein>
    <recommendedName>
        <fullName evidence="7">ABC-2 type transporter transmembrane domain-containing protein</fullName>
    </recommendedName>
</protein>
<dbReference type="PANTHER" id="PTHR30294:SF29">
    <property type="entry name" value="MULTIDRUG ABC TRANSPORTER PERMEASE YBHS-RELATED"/>
    <property type="match status" value="1"/>
</dbReference>
<dbReference type="EMBL" id="LGTK01000014">
    <property type="protein sequence ID" value="KPH76499.1"/>
    <property type="molecule type" value="Genomic_DNA"/>
</dbReference>